<keyword evidence="1" id="KW-0678">Repressor</keyword>
<dbReference type="Proteomes" id="UP001209654">
    <property type="component" value="Unassembled WGS sequence"/>
</dbReference>
<protein>
    <submittedName>
        <fullName evidence="8">TetR family transcriptional regulator</fullName>
    </submittedName>
</protein>
<evidence type="ECO:0000313" key="8">
    <source>
        <dbReference type="EMBL" id="GLB67950.1"/>
    </source>
</evidence>
<sequence length="201" mass="22184">MPLKRDRVLKAAERLLAVYGVDGIRLRDIAAEAGVSIGLIQHHFGSRDDVVREMLLAANEDRIRQWTAQLDGVEDNRERLRLLLSGALSSRERCIVWTESCAAASRHEFLQPLVSDTNNAWRSWVVETIERGVADGTFTLRASPAETAKMLVALVDGLMLAVAADDDGITLRQASSLLLDAVAPHVGVDFQVRNGMKEDRL</sequence>
<dbReference type="InterPro" id="IPR036271">
    <property type="entry name" value="Tet_transcr_reg_TetR-rel_C_sf"/>
</dbReference>
<evidence type="ECO:0000256" key="4">
    <source>
        <dbReference type="ARBA" id="ARBA00023163"/>
    </source>
</evidence>
<dbReference type="EMBL" id="BRVS01000011">
    <property type="protein sequence ID" value="GLB67950.1"/>
    <property type="molecule type" value="Genomic_DNA"/>
</dbReference>
<dbReference type="Gene3D" id="1.10.357.10">
    <property type="entry name" value="Tetracycline Repressor, domain 2"/>
    <property type="match status" value="1"/>
</dbReference>
<dbReference type="PROSITE" id="PS50977">
    <property type="entry name" value="HTH_TETR_2"/>
    <property type="match status" value="1"/>
</dbReference>
<evidence type="ECO:0000259" key="7">
    <source>
        <dbReference type="PROSITE" id="PS50977"/>
    </source>
</evidence>
<gene>
    <name evidence="8" type="ORF">AHIS1636_23920</name>
</gene>
<evidence type="ECO:0000256" key="1">
    <source>
        <dbReference type="ARBA" id="ARBA00022491"/>
    </source>
</evidence>
<keyword evidence="3 5" id="KW-0238">DNA-binding</keyword>
<keyword evidence="4" id="KW-0804">Transcription</keyword>
<dbReference type="InterPro" id="IPR001647">
    <property type="entry name" value="HTH_TetR"/>
</dbReference>
<dbReference type="Pfam" id="PF13977">
    <property type="entry name" value="TetR_C_6"/>
    <property type="match status" value="1"/>
</dbReference>
<dbReference type="SUPFAM" id="SSF46689">
    <property type="entry name" value="Homeodomain-like"/>
    <property type="match status" value="1"/>
</dbReference>
<comment type="caution">
    <text evidence="8">The sequence shown here is derived from an EMBL/GenBank/DDBJ whole genome shotgun (WGS) entry which is preliminary data.</text>
</comment>
<keyword evidence="6" id="KW-0175">Coiled coil</keyword>
<evidence type="ECO:0000256" key="6">
    <source>
        <dbReference type="SAM" id="Coils"/>
    </source>
</evidence>
<dbReference type="PANTHER" id="PTHR47506">
    <property type="entry name" value="TRANSCRIPTIONAL REGULATORY PROTEIN"/>
    <property type="match status" value="1"/>
</dbReference>
<dbReference type="InterPro" id="IPR009057">
    <property type="entry name" value="Homeodomain-like_sf"/>
</dbReference>
<name>A0ABQ5MVG8_9MICC</name>
<feature type="DNA-binding region" description="H-T-H motif" evidence="5">
    <location>
        <begin position="25"/>
        <end position="44"/>
    </location>
</feature>
<evidence type="ECO:0000256" key="2">
    <source>
        <dbReference type="ARBA" id="ARBA00023015"/>
    </source>
</evidence>
<organism evidence="8 9">
    <name type="scientific">Arthrobacter mangrovi</name>
    <dbReference type="NCBI Taxonomy" id="2966350"/>
    <lineage>
        <taxon>Bacteria</taxon>
        <taxon>Bacillati</taxon>
        <taxon>Actinomycetota</taxon>
        <taxon>Actinomycetes</taxon>
        <taxon>Micrococcales</taxon>
        <taxon>Micrococcaceae</taxon>
        <taxon>Arthrobacter</taxon>
    </lineage>
</organism>
<dbReference type="PRINTS" id="PR00455">
    <property type="entry name" value="HTHTETR"/>
</dbReference>
<evidence type="ECO:0000256" key="3">
    <source>
        <dbReference type="ARBA" id="ARBA00023125"/>
    </source>
</evidence>
<dbReference type="SUPFAM" id="SSF48498">
    <property type="entry name" value="Tetracyclin repressor-like, C-terminal domain"/>
    <property type="match status" value="1"/>
</dbReference>
<dbReference type="PANTHER" id="PTHR47506:SF6">
    <property type="entry name" value="HTH-TYPE TRANSCRIPTIONAL REPRESSOR NEMR"/>
    <property type="match status" value="1"/>
</dbReference>
<accession>A0ABQ5MVG8</accession>
<dbReference type="RefSeq" id="WP_264796057.1">
    <property type="nucleotide sequence ID" value="NZ_BRVS01000011.1"/>
</dbReference>
<feature type="domain" description="HTH tetR-type" evidence="7">
    <location>
        <begin position="2"/>
        <end position="62"/>
    </location>
</feature>
<feature type="coiled-coil region" evidence="6">
    <location>
        <begin position="56"/>
        <end position="83"/>
    </location>
</feature>
<evidence type="ECO:0000256" key="5">
    <source>
        <dbReference type="PROSITE-ProRule" id="PRU00335"/>
    </source>
</evidence>
<keyword evidence="9" id="KW-1185">Reference proteome</keyword>
<dbReference type="Pfam" id="PF00440">
    <property type="entry name" value="TetR_N"/>
    <property type="match status" value="1"/>
</dbReference>
<proteinExistence type="predicted"/>
<reference evidence="8 9" key="1">
    <citation type="journal article" date="2023" name="Int. J. Syst. Evol. Microbiol.">
        <title>Arthrobacter mangrovi sp. nov., an actinobacterium isolated from the rhizosphere of a mangrove.</title>
        <authorList>
            <person name="Hamada M."/>
            <person name="Saitou S."/>
            <person name="Enomoto N."/>
            <person name="Nanri K."/>
            <person name="Hidaka K."/>
            <person name="Miura T."/>
            <person name="Tamura T."/>
        </authorList>
    </citation>
    <scope>NUCLEOTIDE SEQUENCE [LARGE SCALE GENOMIC DNA]</scope>
    <source>
        <strain evidence="8 9">NBRC 112813</strain>
    </source>
</reference>
<evidence type="ECO:0000313" key="9">
    <source>
        <dbReference type="Proteomes" id="UP001209654"/>
    </source>
</evidence>
<dbReference type="InterPro" id="IPR039538">
    <property type="entry name" value="BetI_C"/>
</dbReference>
<keyword evidence="2" id="KW-0805">Transcription regulation</keyword>